<organism evidence="1 2">
    <name type="scientific">Allacma fusca</name>
    <dbReference type="NCBI Taxonomy" id="39272"/>
    <lineage>
        <taxon>Eukaryota</taxon>
        <taxon>Metazoa</taxon>
        <taxon>Ecdysozoa</taxon>
        <taxon>Arthropoda</taxon>
        <taxon>Hexapoda</taxon>
        <taxon>Collembola</taxon>
        <taxon>Symphypleona</taxon>
        <taxon>Sminthuridae</taxon>
        <taxon>Allacma</taxon>
    </lineage>
</organism>
<keyword evidence="2" id="KW-1185">Reference proteome</keyword>
<dbReference type="EMBL" id="CAJVCH010527801">
    <property type="protein sequence ID" value="CAG7822914.1"/>
    <property type="molecule type" value="Genomic_DNA"/>
</dbReference>
<sequence>MEQSDTTTGCGPYGSRQLVAQEIWSFTAWAGRMAFSENFQKNTNRLQEEFCQRAGDWIPEGFHPQRASTPKPMGVQYCVCEKIWSESDPTMVE</sequence>
<proteinExistence type="predicted"/>
<evidence type="ECO:0000313" key="1">
    <source>
        <dbReference type="EMBL" id="CAG7822914.1"/>
    </source>
</evidence>
<reference evidence="1" key="1">
    <citation type="submission" date="2021-06" db="EMBL/GenBank/DDBJ databases">
        <authorList>
            <person name="Hodson N. C."/>
            <person name="Mongue J. A."/>
            <person name="Jaron S. K."/>
        </authorList>
    </citation>
    <scope>NUCLEOTIDE SEQUENCE</scope>
</reference>
<dbReference type="AlphaFoldDB" id="A0A8J2PID2"/>
<accession>A0A8J2PID2</accession>
<evidence type="ECO:0000313" key="2">
    <source>
        <dbReference type="Proteomes" id="UP000708208"/>
    </source>
</evidence>
<feature type="non-terminal residue" evidence="1">
    <location>
        <position position="1"/>
    </location>
</feature>
<comment type="caution">
    <text evidence="1">The sequence shown here is derived from an EMBL/GenBank/DDBJ whole genome shotgun (WGS) entry which is preliminary data.</text>
</comment>
<dbReference type="Proteomes" id="UP000708208">
    <property type="component" value="Unassembled WGS sequence"/>
</dbReference>
<protein>
    <submittedName>
        <fullName evidence="1">Uncharacterized protein</fullName>
    </submittedName>
</protein>
<gene>
    <name evidence="1" type="ORF">AFUS01_LOCUS33155</name>
</gene>
<name>A0A8J2PID2_9HEXA</name>